<sequence length="69" mass="7916">MCCTTVDFASVRKPPPRHTTLPLVPRMCPITQTRTPDHLYQVLGNSFRFRVHKMMAIRPSIPTLVQINV</sequence>
<organism evidence="1">
    <name type="scientific">Anguilla anguilla</name>
    <name type="common">European freshwater eel</name>
    <name type="synonym">Muraena anguilla</name>
    <dbReference type="NCBI Taxonomy" id="7936"/>
    <lineage>
        <taxon>Eukaryota</taxon>
        <taxon>Metazoa</taxon>
        <taxon>Chordata</taxon>
        <taxon>Craniata</taxon>
        <taxon>Vertebrata</taxon>
        <taxon>Euteleostomi</taxon>
        <taxon>Actinopterygii</taxon>
        <taxon>Neopterygii</taxon>
        <taxon>Teleostei</taxon>
        <taxon>Anguilliformes</taxon>
        <taxon>Anguillidae</taxon>
        <taxon>Anguilla</taxon>
    </lineage>
</organism>
<accession>A0A0E9VAM1</accession>
<dbReference type="EMBL" id="GBXM01034067">
    <property type="protein sequence ID" value="JAH74510.1"/>
    <property type="molecule type" value="Transcribed_RNA"/>
</dbReference>
<dbReference type="AlphaFoldDB" id="A0A0E9VAM1"/>
<protein>
    <submittedName>
        <fullName evidence="1">Uncharacterized protein</fullName>
    </submittedName>
</protein>
<reference evidence="1" key="1">
    <citation type="submission" date="2014-11" db="EMBL/GenBank/DDBJ databases">
        <authorList>
            <person name="Amaro Gonzalez C."/>
        </authorList>
    </citation>
    <scope>NUCLEOTIDE SEQUENCE</scope>
</reference>
<proteinExistence type="predicted"/>
<reference evidence="1" key="2">
    <citation type="journal article" date="2015" name="Fish Shellfish Immunol.">
        <title>Early steps in the European eel (Anguilla anguilla)-Vibrio vulnificus interaction in the gills: Role of the RtxA13 toxin.</title>
        <authorList>
            <person name="Callol A."/>
            <person name="Pajuelo D."/>
            <person name="Ebbesson L."/>
            <person name="Teles M."/>
            <person name="MacKenzie S."/>
            <person name="Amaro C."/>
        </authorList>
    </citation>
    <scope>NUCLEOTIDE SEQUENCE</scope>
</reference>
<name>A0A0E9VAM1_ANGAN</name>
<evidence type="ECO:0000313" key="1">
    <source>
        <dbReference type="EMBL" id="JAH74510.1"/>
    </source>
</evidence>